<proteinExistence type="predicted"/>
<organism evidence="1">
    <name type="scientific">uncultured Caudovirales phage</name>
    <dbReference type="NCBI Taxonomy" id="2100421"/>
    <lineage>
        <taxon>Viruses</taxon>
        <taxon>Duplodnaviria</taxon>
        <taxon>Heunggongvirae</taxon>
        <taxon>Uroviricota</taxon>
        <taxon>Caudoviricetes</taxon>
        <taxon>Peduoviridae</taxon>
        <taxon>Maltschvirus</taxon>
        <taxon>Maltschvirus maltsch</taxon>
    </lineage>
</organism>
<dbReference type="EMBL" id="LR796283">
    <property type="protein sequence ID" value="CAB4134280.1"/>
    <property type="molecule type" value="Genomic_DNA"/>
</dbReference>
<reference evidence="1" key="1">
    <citation type="submission" date="2020-04" db="EMBL/GenBank/DDBJ databases">
        <authorList>
            <person name="Chiriac C."/>
            <person name="Salcher M."/>
            <person name="Ghai R."/>
            <person name="Kavagutti S V."/>
        </authorList>
    </citation>
    <scope>NUCLEOTIDE SEQUENCE</scope>
</reference>
<gene>
    <name evidence="2" type="ORF">UFOVP269_31</name>
    <name evidence="1" type="ORF">UFOVP98_39</name>
</gene>
<sequence length="73" mass="8960">MIPKIEDYKILYLQHMFFVLEPYDLYLYPVVQISGKGYDTKDEAEQRRQELFKFDMNEYERLKKLGRSFPDND</sequence>
<evidence type="ECO:0000313" key="1">
    <source>
        <dbReference type="EMBL" id="CAB4127791.1"/>
    </source>
</evidence>
<protein>
    <submittedName>
        <fullName evidence="1">Uncharacterized protein</fullName>
    </submittedName>
</protein>
<accession>A0A6J5L082</accession>
<evidence type="ECO:0000313" key="2">
    <source>
        <dbReference type="EMBL" id="CAB4134280.1"/>
    </source>
</evidence>
<name>A0A6J5L082_9CAUD</name>
<dbReference type="EMBL" id="LR796217">
    <property type="protein sequence ID" value="CAB4127791.1"/>
    <property type="molecule type" value="Genomic_DNA"/>
</dbReference>